<dbReference type="Gene3D" id="1.10.510.10">
    <property type="entry name" value="Transferase(Phosphotransferase) domain 1"/>
    <property type="match status" value="2"/>
</dbReference>
<proteinExistence type="predicted"/>
<name>A0ABD1YWU0_9MARC</name>
<dbReference type="SUPFAM" id="SSF56112">
    <property type="entry name" value="Protein kinase-like (PK-like)"/>
    <property type="match status" value="2"/>
</dbReference>
<keyword evidence="4" id="KW-1185">Reference proteome</keyword>
<dbReference type="SMART" id="SM00220">
    <property type="entry name" value="S_TKc"/>
    <property type="match status" value="2"/>
</dbReference>
<dbReference type="PANTHER" id="PTHR44167">
    <property type="entry name" value="OVARIAN-SPECIFIC SERINE/THREONINE-PROTEIN KINASE LOK-RELATED"/>
    <property type="match status" value="1"/>
</dbReference>
<accession>A0ABD1YWU0</accession>
<dbReference type="PANTHER" id="PTHR44167:SF18">
    <property type="entry name" value="PROTEIN KINASE DOMAIN-CONTAINING PROTEIN"/>
    <property type="match status" value="1"/>
</dbReference>
<gene>
    <name evidence="3" type="ORF">R1flu_006353</name>
</gene>
<evidence type="ECO:0000259" key="2">
    <source>
        <dbReference type="PROSITE" id="PS50011"/>
    </source>
</evidence>
<dbReference type="EMBL" id="JBHFFA010000003">
    <property type="protein sequence ID" value="KAL2634874.1"/>
    <property type="molecule type" value="Genomic_DNA"/>
</dbReference>
<feature type="domain" description="Protein kinase" evidence="2">
    <location>
        <begin position="51"/>
        <end position="317"/>
    </location>
</feature>
<organism evidence="3 4">
    <name type="scientific">Riccia fluitans</name>
    <dbReference type="NCBI Taxonomy" id="41844"/>
    <lineage>
        <taxon>Eukaryota</taxon>
        <taxon>Viridiplantae</taxon>
        <taxon>Streptophyta</taxon>
        <taxon>Embryophyta</taxon>
        <taxon>Marchantiophyta</taxon>
        <taxon>Marchantiopsida</taxon>
        <taxon>Marchantiidae</taxon>
        <taxon>Marchantiales</taxon>
        <taxon>Ricciaceae</taxon>
        <taxon>Riccia</taxon>
    </lineage>
</organism>
<dbReference type="AlphaFoldDB" id="A0ABD1YWU0"/>
<evidence type="ECO:0000256" key="1">
    <source>
        <dbReference type="SAM" id="SignalP"/>
    </source>
</evidence>
<dbReference type="InterPro" id="IPR000719">
    <property type="entry name" value="Prot_kinase_dom"/>
</dbReference>
<sequence length="639" mass="72650">MLQKRLTFLIFLTQSSILPSSKGGQARPRSTTSAGIKMRILSSDNDVPYLYKIIKRIDEGESSEIFEVEDLKNPPTRLEMKVRTKNEKWAEGPFSGEMLKLYKELLILSKILPKHQNIAQVKEVLISENKIYICSELCSRAALMDDFYECADKISSRRIFQQLCQVVRVMHQHGVFHLNLRADNVLFPDENYDECKVVDFSQSGYIPTLATDVSNGFRPEAWFSPEELTSDVIRRGRALDDIKALGRILHGVLCGRYVANPQNSAQEFEIYNNHPPREGKFDDSAYDLLKKIGPRPYGPESDDKFPSMDTICHHPWIRQGDVNESLLSDLNDKLSAEWENLPGMAGHMIGEGVPVRILHSDLELEEHYGMLGNVRTSGSNSNLLQVIDNNDNNNKQLAVKVVVRKGSPNALKDHAKLYPVRTPFSIRTEVLIVWRALPRHEHIIELKAVLVSKDFAYFVTPLSESRATLADFLQLATNGTSKDLFRQLAETVRFMHQHGVVHMDLRPEHILFKDKELKQIEITNFSRAAYVAEVARTTHNGFKASKWFGPEYMGIASKYGRVTADIRALGRILHAMICGNSDPGLEYLELFQNQGKDFEDSAFNLLYKIGPSPIGPAEDRKLFSIDQICNHHWLAKEKK</sequence>
<dbReference type="Pfam" id="PF00069">
    <property type="entry name" value="Pkinase"/>
    <property type="match status" value="2"/>
</dbReference>
<feature type="signal peptide" evidence="1">
    <location>
        <begin position="1"/>
        <end position="23"/>
    </location>
</feature>
<comment type="caution">
    <text evidence="3">The sequence shown here is derived from an EMBL/GenBank/DDBJ whole genome shotgun (WGS) entry which is preliminary data.</text>
</comment>
<dbReference type="PROSITE" id="PS50011">
    <property type="entry name" value="PROTEIN_KINASE_DOM"/>
    <property type="match status" value="2"/>
</dbReference>
<reference evidence="3 4" key="1">
    <citation type="submission" date="2024-09" db="EMBL/GenBank/DDBJ databases">
        <title>Chromosome-scale assembly of Riccia fluitans.</title>
        <authorList>
            <person name="Paukszto L."/>
            <person name="Sawicki J."/>
            <person name="Karawczyk K."/>
            <person name="Piernik-Szablinska J."/>
            <person name="Szczecinska M."/>
            <person name="Mazdziarz M."/>
        </authorList>
    </citation>
    <scope>NUCLEOTIDE SEQUENCE [LARGE SCALE GENOMIC DNA]</scope>
    <source>
        <strain evidence="3">Rf_01</strain>
        <tissue evidence="3">Aerial parts of the thallus</tissue>
    </source>
</reference>
<feature type="chain" id="PRO_5044885291" description="Protein kinase domain-containing protein" evidence="1">
    <location>
        <begin position="24"/>
        <end position="639"/>
    </location>
</feature>
<feature type="domain" description="Protein kinase" evidence="2">
    <location>
        <begin position="369"/>
        <end position="639"/>
    </location>
</feature>
<evidence type="ECO:0000313" key="3">
    <source>
        <dbReference type="EMBL" id="KAL2634874.1"/>
    </source>
</evidence>
<protein>
    <recommendedName>
        <fullName evidence="2">Protein kinase domain-containing protein</fullName>
    </recommendedName>
</protein>
<evidence type="ECO:0000313" key="4">
    <source>
        <dbReference type="Proteomes" id="UP001605036"/>
    </source>
</evidence>
<keyword evidence="1" id="KW-0732">Signal</keyword>
<dbReference type="InterPro" id="IPR011009">
    <property type="entry name" value="Kinase-like_dom_sf"/>
</dbReference>
<dbReference type="Proteomes" id="UP001605036">
    <property type="component" value="Unassembled WGS sequence"/>
</dbReference>